<proteinExistence type="predicted"/>
<dbReference type="InterPro" id="IPR002227">
    <property type="entry name" value="Tyrosinase_Cu-bd"/>
</dbReference>
<dbReference type="PANTHER" id="PTHR11474:SF126">
    <property type="entry name" value="TYROSINASE-LIKE PROTEIN TYR-1-RELATED"/>
    <property type="match status" value="1"/>
</dbReference>
<dbReference type="GeneID" id="19404638"/>
<dbReference type="EMBL" id="KB908481">
    <property type="protein sequence ID" value="EOA91605.1"/>
    <property type="molecule type" value="Genomic_DNA"/>
</dbReference>
<dbReference type="Pfam" id="PF00264">
    <property type="entry name" value="Tyrosinase"/>
    <property type="match status" value="1"/>
</dbReference>
<dbReference type="PANTHER" id="PTHR11474">
    <property type="entry name" value="TYROSINASE FAMILY MEMBER"/>
    <property type="match status" value="1"/>
</dbReference>
<keyword evidence="1" id="KW-0479">Metal-binding</keyword>
<dbReference type="AlphaFoldDB" id="R0J3T8"/>
<dbReference type="GO" id="GO:0016491">
    <property type="term" value="F:oxidoreductase activity"/>
    <property type="evidence" value="ECO:0007669"/>
    <property type="project" value="InterPro"/>
</dbReference>
<reference evidence="4 5" key="2">
    <citation type="journal article" date="2013" name="PLoS Genet.">
        <title>Comparative genome structure, secondary metabolite, and effector coding capacity across Cochliobolus pathogens.</title>
        <authorList>
            <person name="Condon B.J."/>
            <person name="Leng Y."/>
            <person name="Wu D."/>
            <person name="Bushley K.E."/>
            <person name="Ohm R.A."/>
            <person name="Otillar R."/>
            <person name="Martin J."/>
            <person name="Schackwitz W."/>
            <person name="Grimwood J."/>
            <person name="MohdZainudin N."/>
            <person name="Xue C."/>
            <person name="Wang R."/>
            <person name="Manning V.A."/>
            <person name="Dhillon B."/>
            <person name="Tu Z.J."/>
            <person name="Steffenson B.J."/>
            <person name="Salamov A."/>
            <person name="Sun H."/>
            <person name="Lowry S."/>
            <person name="LaButti K."/>
            <person name="Han J."/>
            <person name="Copeland A."/>
            <person name="Lindquist E."/>
            <person name="Barry K."/>
            <person name="Schmutz J."/>
            <person name="Baker S.E."/>
            <person name="Ciuffetti L.M."/>
            <person name="Grigoriev I.V."/>
            <person name="Zhong S."/>
            <person name="Turgeon B.G."/>
        </authorList>
    </citation>
    <scope>NUCLEOTIDE SEQUENCE [LARGE SCALE GENOMIC DNA]</scope>
    <source>
        <strain evidence="5">28A</strain>
    </source>
</reference>
<dbReference type="SUPFAM" id="SSF48056">
    <property type="entry name" value="Di-copper centre-containing domain"/>
    <property type="match status" value="1"/>
</dbReference>
<evidence type="ECO:0000256" key="2">
    <source>
        <dbReference type="ARBA" id="ARBA00023008"/>
    </source>
</evidence>
<dbReference type="GO" id="GO:0046872">
    <property type="term" value="F:metal ion binding"/>
    <property type="evidence" value="ECO:0007669"/>
    <property type="project" value="UniProtKB-KW"/>
</dbReference>
<evidence type="ECO:0000259" key="3">
    <source>
        <dbReference type="Pfam" id="PF00264"/>
    </source>
</evidence>
<dbReference type="STRING" id="671987.R0J3T8"/>
<name>R0J3T8_EXST2</name>
<dbReference type="RefSeq" id="XP_008020280.1">
    <property type="nucleotide sequence ID" value="XM_008022089.1"/>
</dbReference>
<dbReference type="OrthoDB" id="6132182at2759"/>
<dbReference type="Gene3D" id="1.10.1280.10">
    <property type="entry name" value="Di-copper center containing domain from catechol oxidase"/>
    <property type="match status" value="1"/>
</dbReference>
<organism evidence="4 5">
    <name type="scientific">Exserohilum turcicum (strain 28A)</name>
    <name type="common">Northern leaf blight fungus</name>
    <name type="synonym">Setosphaeria turcica</name>
    <dbReference type="NCBI Taxonomy" id="671987"/>
    <lineage>
        <taxon>Eukaryota</taxon>
        <taxon>Fungi</taxon>
        <taxon>Dikarya</taxon>
        <taxon>Ascomycota</taxon>
        <taxon>Pezizomycotina</taxon>
        <taxon>Dothideomycetes</taxon>
        <taxon>Pleosporomycetidae</taxon>
        <taxon>Pleosporales</taxon>
        <taxon>Pleosporineae</taxon>
        <taxon>Pleosporaceae</taxon>
        <taxon>Exserohilum</taxon>
    </lineage>
</organism>
<sequence length="248" mass="27470">MPWHRLFVAHYERTLREECGYTGAQPYWDYTLDAEPDNPTSMRIFESEVFDPVTGFGGNGAKVAHTAAQELLGYNGTGGGCVEDGPFVPKNFVDNFPGPGSSCLRRDFVPELMNKWADPAVVDRLMQTPDYVSFDRMMQGPASFAVPVIHRSGHFGVGGALGQAGDAANSPAEPLFYMHHCNVDWIFWKWQHKDWPKRQHEVAGNAVANDYTGRNVTLDFTVNLGNLAGNVTLGDLLDTQGNTLCYTY</sequence>
<reference evidence="4 5" key="1">
    <citation type="journal article" date="2012" name="PLoS Pathog.">
        <title>Diverse lifestyles and strategies of plant pathogenesis encoded in the genomes of eighteen Dothideomycetes fungi.</title>
        <authorList>
            <person name="Ohm R.A."/>
            <person name="Feau N."/>
            <person name="Henrissat B."/>
            <person name="Schoch C.L."/>
            <person name="Horwitz B.A."/>
            <person name="Barry K.W."/>
            <person name="Condon B.J."/>
            <person name="Copeland A.C."/>
            <person name="Dhillon B."/>
            <person name="Glaser F."/>
            <person name="Hesse C.N."/>
            <person name="Kosti I."/>
            <person name="LaButti K."/>
            <person name="Lindquist E.A."/>
            <person name="Lucas S."/>
            <person name="Salamov A.A."/>
            <person name="Bradshaw R.E."/>
            <person name="Ciuffetti L."/>
            <person name="Hamelin R.C."/>
            <person name="Kema G.H.J."/>
            <person name="Lawrence C."/>
            <person name="Scott J.A."/>
            <person name="Spatafora J.W."/>
            <person name="Turgeon B.G."/>
            <person name="de Wit P.J.G.M."/>
            <person name="Zhong S."/>
            <person name="Goodwin S.B."/>
            <person name="Grigoriev I.V."/>
        </authorList>
    </citation>
    <scope>NUCLEOTIDE SEQUENCE [LARGE SCALE GENOMIC DNA]</scope>
    <source>
        <strain evidence="5">28A</strain>
    </source>
</reference>
<feature type="domain" description="Tyrosinase copper-binding" evidence="3">
    <location>
        <begin position="2"/>
        <end position="192"/>
    </location>
</feature>
<keyword evidence="5" id="KW-1185">Reference proteome</keyword>
<dbReference type="Proteomes" id="UP000016935">
    <property type="component" value="Unassembled WGS sequence"/>
</dbReference>
<evidence type="ECO:0000313" key="5">
    <source>
        <dbReference type="Proteomes" id="UP000016935"/>
    </source>
</evidence>
<dbReference type="eggNOG" id="ENOG502QV06">
    <property type="taxonomic scope" value="Eukaryota"/>
</dbReference>
<dbReference type="InterPro" id="IPR050316">
    <property type="entry name" value="Tyrosinase/Hemocyanin"/>
</dbReference>
<gene>
    <name evidence="4" type="ORF">SETTUDRAFT_40621</name>
</gene>
<dbReference type="HOGENOM" id="CLU_035914_2_0_1"/>
<evidence type="ECO:0000256" key="1">
    <source>
        <dbReference type="ARBA" id="ARBA00022723"/>
    </source>
</evidence>
<dbReference type="InterPro" id="IPR008922">
    <property type="entry name" value="Di-copper_centre_dom_sf"/>
</dbReference>
<accession>R0J3T8</accession>
<evidence type="ECO:0000313" key="4">
    <source>
        <dbReference type="EMBL" id="EOA91605.1"/>
    </source>
</evidence>
<keyword evidence="2" id="KW-0186">Copper</keyword>
<protein>
    <recommendedName>
        <fullName evidence="3">Tyrosinase copper-binding domain-containing protein</fullName>
    </recommendedName>
</protein>